<proteinExistence type="inferred from homology"/>
<evidence type="ECO:0000313" key="5">
    <source>
        <dbReference type="EMBL" id="MED4403274.1"/>
    </source>
</evidence>
<evidence type="ECO:0000259" key="4">
    <source>
        <dbReference type="Pfam" id="PF17853"/>
    </source>
</evidence>
<dbReference type="InterPro" id="IPR051448">
    <property type="entry name" value="CdaR-like_regulators"/>
</dbReference>
<comment type="similarity">
    <text evidence="1">Belongs to the CdaR family.</text>
</comment>
<feature type="domain" description="PucR C-terminal helix-turn-helix" evidence="3">
    <location>
        <begin position="333"/>
        <end position="391"/>
    </location>
</feature>
<dbReference type="PANTHER" id="PTHR33744:SF1">
    <property type="entry name" value="DNA-BINDING TRANSCRIPTIONAL ACTIVATOR ADER"/>
    <property type="match status" value="1"/>
</dbReference>
<dbReference type="GeneID" id="301141571"/>
<dbReference type="Pfam" id="PF07905">
    <property type="entry name" value="PucR"/>
    <property type="match status" value="1"/>
</dbReference>
<dbReference type="RefSeq" id="WP_066230702.1">
    <property type="nucleotide sequence ID" value="NZ_JARTFQ010000004.1"/>
</dbReference>
<dbReference type="InterPro" id="IPR012914">
    <property type="entry name" value="PucR_dom"/>
</dbReference>
<dbReference type="Pfam" id="PF13556">
    <property type="entry name" value="HTH_30"/>
    <property type="match status" value="1"/>
</dbReference>
<evidence type="ECO:0000259" key="3">
    <source>
        <dbReference type="Pfam" id="PF13556"/>
    </source>
</evidence>
<dbReference type="InterPro" id="IPR042070">
    <property type="entry name" value="PucR_C-HTH_sf"/>
</dbReference>
<evidence type="ECO:0000259" key="2">
    <source>
        <dbReference type="Pfam" id="PF07905"/>
    </source>
</evidence>
<accession>A0ABU6P1P9</accession>
<name>A0ABU6P1P9_9BACI</name>
<gene>
    <name evidence="5" type="ORF">P9271_18350</name>
</gene>
<dbReference type="InterPro" id="IPR025736">
    <property type="entry name" value="PucR_C-HTH_dom"/>
</dbReference>
<reference evidence="5 6" key="1">
    <citation type="submission" date="2023-03" db="EMBL/GenBank/DDBJ databases">
        <title>Bacillus Genome Sequencing.</title>
        <authorList>
            <person name="Dunlap C."/>
        </authorList>
    </citation>
    <scope>NUCLEOTIDE SEQUENCE [LARGE SCALE GENOMIC DNA]</scope>
    <source>
        <strain evidence="5 6">NRS-1717</strain>
    </source>
</reference>
<evidence type="ECO:0000313" key="6">
    <source>
        <dbReference type="Proteomes" id="UP001342826"/>
    </source>
</evidence>
<organism evidence="5 6">
    <name type="scientific">Metabacillus fastidiosus</name>
    <dbReference type="NCBI Taxonomy" id="1458"/>
    <lineage>
        <taxon>Bacteria</taxon>
        <taxon>Bacillati</taxon>
        <taxon>Bacillota</taxon>
        <taxon>Bacilli</taxon>
        <taxon>Bacillales</taxon>
        <taxon>Bacillaceae</taxon>
        <taxon>Metabacillus</taxon>
    </lineage>
</organism>
<feature type="domain" description="CdaR GGDEF-like" evidence="4">
    <location>
        <begin position="152"/>
        <end position="278"/>
    </location>
</feature>
<protein>
    <submittedName>
        <fullName evidence="5">PucR family transcriptional regulator ligand-binding domain-containing protein</fullName>
    </submittedName>
</protein>
<dbReference type="InterPro" id="IPR041522">
    <property type="entry name" value="CdaR_GGDEF"/>
</dbReference>
<dbReference type="Pfam" id="PF17853">
    <property type="entry name" value="GGDEF_2"/>
    <property type="match status" value="1"/>
</dbReference>
<feature type="domain" description="Purine catabolism PurC-like" evidence="2">
    <location>
        <begin position="9"/>
        <end position="125"/>
    </location>
</feature>
<evidence type="ECO:0000256" key="1">
    <source>
        <dbReference type="ARBA" id="ARBA00006754"/>
    </source>
</evidence>
<dbReference type="Gene3D" id="1.10.10.2840">
    <property type="entry name" value="PucR C-terminal helix-turn-helix domain"/>
    <property type="match status" value="1"/>
</dbReference>
<dbReference type="Proteomes" id="UP001342826">
    <property type="component" value="Unassembled WGS sequence"/>
</dbReference>
<sequence length="399" mass="45791">MHFTVSKALNIKLFERCQLVAGKDGLNRTIRSVSIMDTVDTRGLKNGDLLLTTGFVFKDDTDKQIQLIQEMANRGCAGLAIKVKRFFSTTPEAMRAEADRLHFPLIEIPYDISLSDLLVLVTREIFNRENFFNDQKRKKEFFTELFSGGFTNKDAIINQLAEYGVFLNNSFAVMYCLQKNSPVSGTTNSDMFLSLISEIETKYDLKMYVVKLDHYIIIIQPQDSLSLERQSVKEAANYLVDKYQKQFPDTGITIGIGNYKEEAVHLISSYIEARNAIELGLQLNNDGIGKVYEYTAMEPDFLLRELPDSILNNFLSSALNPLIKYDEQNDTELLKTLEVFLQCRGKIEDTARSLFLHRNTVKFRITRIEELLKVDFKNGEELFRLQLGLRAARLLHKIK</sequence>
<dbReference type="PANTHER" id="PTHR33744">
    <property type="entry name" value="CARBOHYDRATE DIACID REGULATOR"/>
    <property type="match status" value="1"/>
</dbReference>
<comment type="caution">
    <text evidence="5">The sequence shown here is derived from an EMBL/GenBank/DDBJ whole genome shotgun (WGS) entry which is preliminary data.</text>
</comment>
<dbReference type="EMBL" id="JARTFS010000013">
    <property type="protein sequence ID" value="MED4403274.1"/>
    <property type="molecule type" value="Genomic_DNA"/>
</dbReference>
<keyword evidence="6" id="KW-1185">Reference proteome</keyword>